<keyword evidence="3" id="KW-1185">Reference proteome</keyword>
<comment type="caution">
    <text evidence="2">The sequence shown here is derived from an EMBL/GenBank/DDBJ whole genome shotgun (WGS) entry which is preliminary data.</text>
</comment>
<accession>A0A9J5ZFD7</accession>
<dbReference type="EMBL" id="JACXVP010000004">
    <property type="protein sequence ID" value="KAG5610663.1"/>
    <property type="molecule type" value="Genomic_DNA"/>
</dbReference>
<organism evidence="2 3">
    <name type="scientific">Solanum commersonii</name>
    <name type="common">Commerson's wild potato</name>
    <name type="synonym">Commerson's nightshade</name>
    <dbReference type="NCBI Taxonomy" id="4109"/>
    <lineage>
        <taxon>Eukaryota</taxon>
        <taxon>Viridiplantae</taxon>
        <taxon>Streptophyta</taxon>
        <taxon>Embryophyta</taxon>
        <taxon>Tracheophyta</taxon>
        <taxon>Spermatophyta</taxon>
        <taxon>Magnoliopsida</taxon>
        <taxon>eudicotyledons</taxon>
        <taxon>Gunneridae</taxon>
        <taxon>Pentapetalae</taxon>
        <taxon>asterids</taxon>
        <taxon>lamiids</taxon>
        <taxon>Solanales</taxon>
        <taxon>Solanaceae</taxon>
        <taxon>Solanoideae</taxon>
        <taxon>Solaneae</taxon>
        <taxon>Solanum</taxon>
    </lineage>
</organism>
<reference evidence="2 3" key="1">
    <citation type="submission" date="2020-09" db="EMBL/GenBank/DDBJ databases">
        <title>De no assembly of potato wild relative species, Solanum commersonii.</title>
        <authorList>
            <person name="Cho K."/>
        </authorList>
    </citation>
    <scope>NUCLEOTIDE SEQUENCE [LARGE SCALE GENOMIC DNA]</scope>
    <source>
        <strain evidence="2">LZ3.2</strain>
        <tissue evidence="2">Leaf</tissue>
    </source>
</reference>
<evidence type="ECO:0000313" key="3">
    <source>
        <dbReference type="Proteomes" id="UP000824120"/>
    </source>
</evidence>
<proteinExistence type="predicted"/>
<sequence length="137" mass="15907">MFVSSVSGLTHIENHLIYINNPLLGEYFKLELPNWDISVSQVANGFCFSEVSGEYKVLRLVDRKVGDHTRASELEVYTLEFYEKWRNMGEILCPVWYDFGKGNVNGALHWMDSEKMTTFTPSILRWKRSSPCQLHLV</sequence>
<evidence type="ECO:0000313" key="2">
    <source>
        <dbReference type="EMBL" id="KAG5610663.1"/>
    </source>
</evidence>
<dbReference type="AlphaFoldDB" id="A0A9J5ZFD7"/>
<evidence type="ECO:0000259" key="1">
    <source>
        <dbReference type="Pfam" id="PF08268"/>
    </source>
</evidence>
<dbReference type="NCBIfam" id="TIGR01640">
    <property type="entry name" value="F_box_assoc_1"/>
    <property type="match status" value="1"/>
</dbReference>
<dbReference type="OrthoDB" id="610337at2759"/>
<dbReference type="Pfam" id="PF08268">
    <property type="entry name" value="FBA_3"/>
    <property type="match status" value="1"/>
</dbReference>
<dbReference type="Proteomes" id="UP000824120">
    <property type="component" value="Chromosome 4"/>
</dbReference>
<dbReference type="InterPro" id="IPR013187">
    <property type="entry name" value="F-box-assoc_dom_typ3"/>
</dbReference>
<feature type="domain" description="F-box associated beta-propeller type 3" evidence="1">
    <location>
        <begin position="3"/>
        <end position="119"/>
    </location>
</feature>
<gene>
    <name evidence="2" type="ORF">H5410_021944</name>
</gene>
<dbReference type="InterPro" id="IPR017451">
    <property type="entry name" value="F-box-assoc_interact_dom"/>
</dbReference>
<protein>
    <recommendedName>
        <fullName evidence="1">F-box associated beta-propeller type 3 domain-containing protein</fullName>
    </recommendedName>
</protein>
<name>A0A9J5ZFD7_SOLCO</name>